<dbReference type="InterPro" id="IPR007110">
    <property type="entry name" value="Ig-like_dom"/>
</dbReference>
<dbReference type="AlphaFoldDB" id="A0A5F8HFC2"/>
<feature type="signal peptide" evidence="8">
    <location>
        <begin position="1"/>
        <end position="23"/>
    </location>
</feature>
<organism evidence="10 11">
    <name type="scientific">Monodelphis domestica</name>
    <name type="common">Gray short-tailed opossum</name>
    <dbReference type="NCBI Taxonomy" id="13616"/>
    <lineage>
        <taxon>Eukaryota</taxon>
        <taxon>Metazoa</taxon>
        <taxon>Chordata</taxon>
        <taxon>Craniata</taxon>
        <taxon>Vertebrata</taxon>
        <taxon>Euteleostomi</taxon>
        <taxon>Mammalia</taxon>
        <taxon>Metatheria</taxon>
        <taxon>Didelphimorphia</taxon>
        <taxon>Didelphidae</taxon>
        <taxon>Monodelphis</taxon>
    </lineage>
</organism>
<feature type="chain" id="PRO_5023855080" evidence="8">
    <location>
        <begin position="24"/>
        <end position="270"/>
    </location>
</feature>
<evidence type="ECO:0000256" key="2">
    <source>
        <dbReference type="ARBA" id="ARBA00007394"/>
    </source>
</evidence>
<dbReference type="PROSITE" id="PS50835">
    <property type="entry name" value="IG_LIKE"/>
    <property type="match status" value="1"/>
</dbReference>
<evidence type="ECO:0000256" key="4">
    <source>
        <dbReference type="ARBA" id="ARBA00022989"/>
    </source>
</evidence>
<keyword evidence="8" id="KW-0732">Signal</keyword>
<dbReference type="GO" id="GO:0006955">
    <property type="term" value="P:immune response"/>
    <property type="evidence" value="ECO:0007669"/>
    <property type="project" value="InterPro"/>
</dbReference>
<dbReference type="STRING" id="13616.ENSMODP00000058790"/>
<dbReference type="Pfam" id="PF00993">
    <property type="entry name" value="MHC_II_alpha"/>
    <property type="match status" value="1"/>
</dbReference>
<keyword evidence="5" id="KW-1015">Disulfide bond</keyword>
<gene>
    <name evidence="10" type="primary">LOC100026891</name>
</gene>
<evidence type="ECO:0000256" key="7">
    <source>
        <dbReference type="SAM" id="MobiDB-lite"/>
    </source>
</evidence>
<dbReference type="InterPro" id="IPR013783">
    <property type="entry name" value="Ig-like_fold"/>
</dbReference>
<dbReference type="GO" id="GO:0005765">
    <property type="term" value="C:lysosomal membrane"/>
    <property type="evidence" value="ECO:0000318"/>
    <property type="project" value="GO_Central"/>
</dbReference>
<dbReference type="Gene3D" id="3.10.320.10">
    <property type="entry name" value="Class II Histocompatibility Antigen, M Beta Chain, Chain B, domain 1"/>
    <property type="match status" value="1"/>
</dbReference>
<dbReference type="GO" id="GO:0050778">
    <property type="term" value="P:positive regulation of immune response"/>
    <property type="evidence" value="ECO:0000318"/>
    <property type="project" value="GO_Central"/>
</dbReference>
<dbReference type="InterPro" id="IPR011162">
    <property type="entry name" value="MHC_I/II-like_Ag-recog"/>
</dbReference>
<accession>A0A5F8HFC2</accession>
<comment type="similarity">
    <text evidence="2">Belongs to the MHC class II family.</text>
</comment>
<feature type="domain" description="Ig-like" evidence="9">
    <location>
        <begin position="122"/>
        <end position="213"/>
    </location>
</feature>
<protein>
    <submittedName>
        <fullName evidence="10">HLA class II histocompatibility antigen, DM alpha chain</fullName>
    </submittedName>
</protein>
<dbReference type="InterPro" id="IPR014745">
    <property type="entry name" value="MHC_II_a/b_N"/>
</dbReference>
<keyword evidence="4" id="KW-1133">Transmembrane helix</keyword>
<dbReference type="GO" id="GO:0042613">
    <property type="term" value="C:MHC class II protein complex"/>
    <property type="evidence" value="ECO:0000318"/>
    <property type="project" value="GO_Central"/>
</dbReference>
<dbReference type="GO" id="GO:0050870">
    <property type="term" value="P:positive regulation of T cell activation"/>
    <property type="evidence" value="ECO:0000318"/>
    <property type="project" value="GO_Central"/>
</dbReference>
<reference evidence="10" key="3">
    <citation type="submission" date="2025-09" db="UniProtKB">
        <authorList>
            <consortium name="Ensembl"/>
        </authorList>
    </citation>
    <scope>IDENTIFICATION</scope>
</reference>
<dbReference type="SMART" id="SM00407">
    <property type="entry name" value="IGc1"/>
    <property type="match status" value="1"/>
</dbReference>
<evidence type="ECO:0000256" key="1">
    <source>
        <dbReference type="ARBA" id="ARBA00004479"/>
    </source>
</evidence>
<keyword evidence="11" id="KW-1185">Reference proteome</keyword>
<evidence type="ECO:0000256" key="5">
    <source>
        <dbReference type="ARBA" id="ARBA00023157"/>
    </source>
</evidence>
<dbReference type="GeneTree" id="ENSGT00940000161157"/>
<dbReference type="GO" id="GO:0019886">
    <property type="term" value="P:antigen processing and presentation of exogenous peptide antigen via MHC class II"/>
    <property type="evidence" value="ECO:0000318"/>
    <property type="project" value="GO_Central"/>
</dbReference>
<evidence type="ECO:0000313" key="10">
    <source>
        <dbReference type="Ensembl" id="ENSMODP00000058790.1"/>
    </source>
</evidence>
<keyword evidence="4" id="KW-0472">Membrane</keyword>
<dbReference type="Bgee" id="ENSMODG00000029544">
    <property type="expression patterns" value="Expressed in lung and 20 other cell types or tissues"/>
</dbReference>
<dbReference type="PANTHER" id="PTHR19944:SF50">
    <property type="entry name" value="HLA CLASS II HISTOCOMPATIBILITY ANTIGEN, DM ALPHA CHAIN"/>
    <property type="match status" value="1"/>
</dbReference>
<dbReference type="InterPro" id="IPR050160">
    <property type="entry name" value="MHC/Immunoglobulin"/>
</dbReference>
<reference evidence="10 11" key="1">
    <citation type="journal article" date="2007" name="Nature">
        <title>Genome of the marsupial Monodelphis domestica reveals innovation in non-coding sequences.</title>
        <authorList>
            <person name="Mikkelsen T.S."/>
            <person name="Wakefield M.J."/>
            <person name="Aken B."/>
            <person name="Amemiya C.T."/>
            <person name="Chang J.L."/>
            <person name="Duke S."/>
            <person name="Garber M."/>
            <person name="Gentles A.J."/>
            <person name="Goodstadt L."/>
            <person name="Heger A."/>
            <person name="Jurka J."/>
            <person name="Kamal M."/>
            <person name="Mauceli E."/>
            <person name="Searle S.M."/>
            <person name="Sharpe T."/>
            <person name="Baker M.L."/>
            <person name="Batzer M.A."/>
            <person name="Benos P.V."/>
            <person name="Belov K."/>
            <person name="Clamp M."/>
            <person name="Cook A."/>
            <person name="Cuff J."/>
            <person name="Das R."/>
            <person name="Davidow L."/>
            <person name="Deakin J.E."/>
            <person name="Fazzari M.J."/>
            <person name="Glass J.L."/>
            <person name="Grabherr M."/>
            <person name="Greally J.M."/>
            <person name="Gu W."/>
            <person name="Hore T.A."/>
            <person name="Huttley G.A."/>
            <person name="Kleber M."/>
            <person name="Jirtle R.L."/>
            <person name="Koina E."/>
            <person name="Lee J.T."/>
            <person name="Mahony S."/>
            <person name="Marra M.A."/>
            <person name="Miller R.D."/>
            <person name="Nicholls R.D."/>
            <person name="Oda M."/>
            <person name="Papenfuss A.T."/>
            <person name="Parra Z.E."/>
            <person name="Pollock D.D."/>
            <person name="Ray D.A."/>
            <person name="Schein J.E."/>
            <person name="Speed T.P."/>
            <person name="Thompson K."/>
            <person name="VandeBerg J.L."/>
            <person name="Wade C.M."/>
            <person name="Walker J.A."/>
            <person name="Waters P.D."/>
            <person name="Webber C."/>
            <person name="Weidman J.R."/>
            <person name="Xie X."/>
            <person name="Zody M.C."/>
            <person name="Baldwin J."/>
            <person name="Abdouelleil A."/>
            <person name="Abdulkadir J."/>
            <person name="Abebe A."/>
            <person name="Abera B."/>
            <person name="Abreu J."/>
            <person name="Acer S.C."/>
            <person name="Aftuck L."/>
            <person name="Alexander A."/>
            <person name="An P."/>
            <person name="Anderson E."/>
            <person name="Anderson S."/>
            <person name="Arachi H."/>
            <person name="Azer M."/>
            <person name="Bachantsang P."/>
            <person name="Barry A."/>
            <person name="Bayul T."/>
            <person name="Berlin A."/>
            <person name="Bessette D."/>
            <person name="Bloom T."/>
            <person name="Bloom T."/>
            <person name="Boguslavskiy L."/>
            <person name="Bonnet C."/>
            <person name="Boukhgalter B."/>
            <person name="Bourzgui I."/>
            <person name="Brown A."/>
            <person name="Cahill P."/>
            <person name="Channer S."/>
            <person name="Cheshatsang Y."/>
            <person name="Chuda L."/>
            <person name="Citroen M."/>
            <person name="Collymore A."/>
            <person name="Cooke P."/>
            <person name="Costello M."/>
            <person name="D'Aco K."/>
            <person name="Daza R."/>
            <person name="De Haan G."/>
            <person name="DeGray S."/>
            <person name="DeMaso C."/>
            <person name="Dhargay N."/>
            <person name="Dooley K."/>
            <person name="Dooley E."/>
            <person name="Doricent M."/>
            <person name="Dorje P."/>
            <person name="Dorjee K."/>
            <person name="Dupes A."/>
            <person name="Elong R."/>
            <person name="Falk J."/>
            <person name="Farina A."/>
            <person name="Faro S."/>
            <person name="Ferguson D."/>
            <person name="Fisher S."/>
            <person name="Foley C.D."/>
            <person name="Franke A."/>
            <person name="Friedrich D."/>
            <person name="Gadbois L."/>
            <person name="Gearin G."/>
            <person name="Gearin C.R."/>
            <person name="Giannoukos G."/>
            <person name="Goode T."/>
            <person name="Graham J."/>
            <person name="Grandbois E."/>
            <person name="Grewal S."/>
            <person name="Gyaltsen K."/>
            <person name="Hafez N."/>
            <person name="Hagos B."/>
            <person name="Hall J."/>
            <person name="Henson C."/>
            <person name="Hollinger A."/>
            <person name="Honan T."/>
            <person name="Huard M.D."/>
            <person name="Hughes L."/>
            <person name="Hurhula B."/>
            <person name="Husby M.E."/>
            <person name="Kamat A."/>
            <person name="Kanga B."/>
            <person name="Kashin S."/>
            <person name="Khazanovich D."/>
            <person name="Kisner P."/>
            <person name="Lance K."/>
            <person name="Lara M."/>
            <person name="Lee W."/>
            <person name="Lennon N."/>
            <person name="Letendre F."/>
            <person name="LeVine R."/>
            <person name="Lipovsky A."/>
            <person name="Liu X."/>
            <person name="Liu J."/>
            <person name="Liu S."/>
            <person name="Lokyitsang T."/>
            <person name="Lokyitsang Y."/>
            <person name="Lubonja R."/>
            <person name="Lui A."/>
            <person name="MacDonald P."/>
            <person name="Magnisalis V."/>
            <person name="Maru K."/>
            <person name="Matthews C."/>
            <person name="McCusker W."/>
            <person name="McDonough S."/>
            <person name="Mehta T."/>
            <person name="Meldrim J."/>
            <person name="Meneus L."/>
            <person name="Mihai O."/>
            <person name="Mihalev A."/>
            <person name="Mihova T."/>
            <person name="Mittelman R."/>
            <person name="Mlenga V."/>
            <person name="Montmayeur A."/>
            <person name="Mulrain L."/>
            <person name="Navidi A."/>
            <person name="Naylor J."/>
            <person name="Negash T."/>
            <person name="Nguyen T."/>
            <person name="Nguyen N."/>
            <person name="Nicol R."/>
            <person name="Norbu C."/>
            <person name="Norbu N."/>
            <person name="Novod N."/>
            <person name="O'Neill B."/>
            <person name="Osman S."/>
            <person name="Markiewicz E."/>
            <person name="Oyono O.L."/>
            <person name="Patti C."/>
            <person name="Phunkhang P."/>
            <person name="Pierre F."/>
            <person name="Priest M."/>
            <person name="Raghuraman S."/>
            <person name="Rege F."/>
            <person name="Reyes R."/>
            <person name="Rise C."/>
            <person name="Rogov P."/>
            <person name="Ross K."/>
            <person name="Ryan E."/>
            <person name="Settipalli S."/>
            <person name="Shea T."/>
            <person name="Sherpa N."/>
            <person name="Shi L."/>
            <person name="Shih D."/>
            <person name="Sparrow T."/>
            <person name="Spaulding J."/>
            <person name="Stalker J."/>
            <person name="Stange-Thomann N."/>
            <person name="Stavropoulos S."/>
            <person name="Stone C."/>
            <person name="Strader C."/>
            <person name="Tesfaye S."/>
            <person name="Thomson T."/>
            <person name="Thoulutsang Y."/>
            <person name="Thoulutsang D."/>
            <person name="Topham K."/>
            <person name="Topping I."/>
            <person name="Tsamla T."/>
            <person name="Vassiliev H."/>
            <person name="Vo A."/>
            <person name="Wangchuk T."/>
            <person name="Wangdi T."/>
            <person name="Weiand M."/>
            <person name="Wilkinson J."/>
            <person name="Wilson A."/>
            <person name="Yadav S."/>
            <person name="Young G."/>
            <person name="Yu Q."/>
            <person name="Zembek L."/>
            <person name="Zhong D."/>
            <person name="Zimmer A."/>
            <person name="Zwirko Z."/>
            <person name="Jaffe D.B."/>
            <person name="Alvarez P."/>
            <person name="Brockman W."/>
            <person name="Butler J."/>
            <person name="Chin C."/>
            <person name="Gnerre S."/>
            <person name="MacCallum I."/>
            <person name="Graves J.A."/>
            <person name="Ponting C.P."/>
            <person name="Breen M."/>
            <person name="Samollow P.B."/>
            <person name="Lander E.S."/>
            <person name="Lindblad-Toh K."/>
        </authorList>
    </citation>
    <scope>NUCLEOTIDE SEQUENCE [LARGE SCALE GENOMIC DNA]</scope>
</reference>
<dbReference type="SUPFAM" id="SSF48726">
    <property type="entry name" value="Immunoglobulin"/>
    <property type="match status" value="1"/>
</dbReference>
<dbReference type="FunCoup" id="A0A5F8HFC2">
    <property type="interactions" value="52"/>
</dbReference>
<dbReference type="SUPFAM" id="SSF54452">
    <property type="entry name" value="MHC antigen-recognition domain"/>
    <property type="match status" value="1"/>
</dbReference>
<keyword evidence="3" id="KW-0812">Transmembrane</keyword>
<evidence type="ECO:0000256" key="3">
    <source>
        <dbReference type="ARBA" id="ARBA00022692"/>
    </source>
</evidence>
<comment type="subcellular location">
    <subcellularLocation>
        <location evidence="1">Membrane</location>
        <topology evidence="1">Single-pass type I membrane protein</topology>
    </subcellularLocation>
</comment>
<evidence type="ECO:0000256" key="8">
    <source>
        <dbReference type="SAM" id="SignalP"/>
    </source>
</evidence>
<evidence type="ECO:0000313" key="11">
    <source>
        <dbReference type="Proteomes" id="UP000002280"/>
    </source>
</evidence>
<dbReference type="GO" id="GO:0002503">
    <property type="term" value="P:peptide antigen assembly with MHC class II protein complex"/>
    <property type="evidence" value="ECO:0000318"/>
    <property type="project" value="GO_Central"/>
</dbReference>
<keyword evidence="6" id="KW-0325">Glycoprotein</keyword>
<proteinExistence type="inferred from homology"/>
<dbReference type="Gene3D" id="2.60.40.10">
    <property type="entry name" value="Immunoglobulins"/>
    <property type="match status" value="1"/>
</dbReference>
<dbReference type="PANTHER" id="PTHR19944">
    <property type="entry name" value="MHC CLASS II-RELATED"/>
    <property type="match status" value="1"/>
</dbReference>
<dbReference type="SMART" id="SM00920">
    <property type="entry name" value="MHC_II_alpha"/>
    <property type="match status" value="1"/>
</dbReference>
<dbReference type="GO" id="GO:0023026">
    <property type="term" value="F:MHC class II protein complex binding"/>
    <property type="evidence" value="ECO:0000318"/>
    <property type="project" value="GO_Central"/>
</dbReference>
<evidence type="ECO:0000256" key="6">
    <source>
        <dbReference type="ARBA" id="ARBA00023180"/>
    </source>
</evidence>
<reference evidence="10" key="2">
    <citation type="submission" date="2025-08" db="UniProtKB">
        <authorList>
            <consortium name="Ensembl"/>
        </authorList>
    </citation>
    <scope>IDENTIFICATION</scope>
</reference>
<evidence type="ECO:0000259" key="9">
    <source>
        <dbReference type="PROSITE" id="PS50835"/>
    </source>
</evidence>
<dbReference type="Ensembl" id="ENSMODT00000084566.1">
    <property type="protein sequence ID" value="ENSMODP00000058790.1"/>
    <property type="gene ID" value="ENSMODG00000029544.2"/>
</dbReference>
<dbReference type="InParanoid" id="A0A5F8HFC2"/>
<dbReference type="GO" id="GO:0031902">
    <property type="term" value="C:late endosome membrane"/>
    <property type="evidence" value="ECO:0000318"/>
    <property type="project" value="GO_Central"/>
</dbReference>
<dbReference type="Proteomes" id="UP000002280">
    <property type="component" value="Chromosome 2"/>
</dbReference>
<sequence length="270" mass="29764">MGPEQSLGAPLFLLLLQASVLLSLPWEDTPGLTSFLGNSLHNYTFSHTFFCQNEAPMVSLSEAFGGDQLFSFDFSKNSRVPRLPEFAPWAGDQSDLQAIDRDKQLCQELQKALSNFLEGQIPEARGNPVAEVFTQEPLEFGKPNTLICFISNLFPPNIMVTWQHDGEPVTGSSPVFLSAVDGLGFQAFSYLNFTPSSTDIFTCRVSREGNLFSTIAFWGKVLSPEACAPWGRGGKVDEHLWRRSPLPFSSHPGLQQSPQGLSFPFPTSLP</sequence>
<name>A0A5F8HFC2_MONDO</name>
<feature type="region of interest" description="Disordered" evidence="7">
    <location>
        <begin position="248"/>
        <end position="270"/>
    </location>
</feature>
<dbReference type="InterPro" id="IPR036179">
    <property type="entry name" value="Ig-like_dom_sf"/>
</dbReference>
<dbReference type="InterPro" id="IPR001003">
    <property type="entry name" value="MHC_II_a_N"/>
</dbReference>
<dbReference type="GO" id="GO:0042605">
    <property type="term" value="F:peptide antigen binding"/>
    <property type="evidence" value="ECO:0000318"/>
    <property type="project" value="GO_Central"/>
</dbReference>
<dbReference type="Pfam" id="PF07654">
    <property type="entry name" value="C1-set"/>
    <property type="match status" value="1"/>
</dbReference>
<dbReference type="InterPro" id="IPR003597">
    <property type="entry name" value="Ig_C1-set"/>
</dbReference>